<proteinExistence type="predicted"/>
<protein>
    <submittedName>
        <fullName evidence="3">Retrovirus-related Pol polyprotein from transposon TNT 1-94</fullName>
    </submittedName>
</protein>
<dbReference type="EMBL" id="JAAIUW010000012">
    <property type="protein sequence ID" value="KAF7807424.1"/>
    <property type="molecule type" value="Genomic_DNA"/>
</dbReference>
<organism evidence="3 4">
    <name type="scientific">Senna tora</name>
    <dbReference type="NCBI Taxonomy" id="362788"/>
    <lineage>
        <taxon>Eukaryota</taxon>
        <taxon>Viridiplantae</taxon>
        <taxon>Streptophyta</taxon>
        <taxon>Embryophyta</taxon>
        <taxon>Tracheophyta</taxon>
        <taxon>Spermatophyta</taxon>
        <taxon>Magnoliopsida</taxon>
        <taxon>eudicotyledons</taxon>
        <taxon>Gunneridae</taxon>
        <taxon>Pentapetalae</taxon>
        <taxon>rosids</taxon>
        <taxon>fabids</taxon>
        <taxon>Fabales</taxon>
        <taxon>Fabaceae</taxon>
        <taxon>Caesalpinioideae</taxon>
        <taxon>Cassia clade</taxon>
        <taxon>Senna</taxon>
    </lineage>
</organism>
<evidence type="ECO:0000313" key="3">
    <source>
        <dbReference type="EMBL" id="KAF7807424.1"/>
    </source>
</evidence>
<feature type="transmembrane region" description="Helical" evidence="2">
    <location>
        <begin position="15"/>
        <end position="34"/>
    </location>
</feature>
<dbReference type="AlphaFoldDB" id="A0A834W825"/>
<keyword evidence="2" id="KW-1133">Transmembrane helix</keyword>
<feature type="region of interest" description="Disordered" evidence="1">
    <location>
        <begin position="73"/>
        <end position="116"/>
    </location>
</feature>
<feature type="compositionally biased region" description="Low complexity" evidence="1">
    <location>
        <begin position="75"/>
        <end position="108"/>
    </location>
</feature>
<gene>
    <name evidence="3" type="ORF">G2W53_039585</name>
</gene>
<name>A0A834W825_9FABA</name>
<keyword evidence="2" id="KW-0472">Membrane</keyword>
<evidence type="ECO:0000256" key="1">
    <source>
        <dbReference type="SAM" id="MobiDB-lite"/>
    </source>
</evidence>
<evidence type="ECO:0000313" key="4">
    <source>
        <dbReference type="Proteomes" id="UP000634136"/>
    </source>
</evidence>
<evidence type="ECO:0000256" key="2">
    <source>
        <dbReference type="SAM" id="Phobius"/>
    </source>
</evidence>
<sequence>MLAHALLPLYFWEDAFLAVVFIISRYVKCIFIVYSPSHKGYKCLAPSSSIILFLLSCSCYPLLIDSVVTNVPAESTTDNSSASTSNVDHSSSSPKDTSTTSSGSNTSSPAGATIDL</sequence>
<reference evidence="3" key="1">
    <citation type="submission" date="2020-09" db="EMBL/GenBank/DDBJ databases">
        <title>Genome-Enabled Discovery of Anthraquinone Biosynthesis in Senna tora.</title>
        <authorList>
            <person name="Kang S.-H."/>
            <person name="Pandey R.P."/>
            <person name="Lee C.-M."/>
            <person name="Sim J.-S."/>
            <person name="Jeong J.-T."/>
            <person name="Choi B.-S."/>
            <person name="Jung M."/>
            <person name="Ginzburg D."/>
            <person name="Zhao K."/>
            <person name="Won S.Y."/>
            <person name="Oh T.-J."/>
            <person name="Yu Y."/>
            <person name="Kim N.-H."/>
            <person name="Lee O.R."/>
            <person name="Lee T.-H."/>
            <person name="Bashyal P."/>
            <person name="Kim T.-S."/>
            <person name="Lee W.-H."/>
            <person name="Kawkins C."/>
            <person name="Kim C.-K."/>
            <person name="Kim J.S."/>
            <person name="Ahn B.O."/>
            <person name="Rhee S.Y."/>
            <person name="Sohng J.K."/>
        </authorList>
    </citation>
    <scope>NUCLEOTIDE SEQUENCE</scope>
    <source>
        <tissue evidence="3">Leaf</tissue>
    </source>
</reference>
<dbReference type="Proteomes" id="UP000634136">
    <property type="component" value="Unassembled WGS sequence"/>
</dbReference>
<keyword evidence="2" id="KW-0812">Transmembrane</keyword>
<keyword evidence="4" id="KW-1185">Reference proteome</keyword>
<comment type="caution">
    <text evidence="3">The sequence shown here is derived from an EMBL/GenBank/DDBJ whole genome shotgun (WGS) entry which is preliminary data.</text>
</comment>
<accession>A0A834W825</accession>